<gene>
    <name evidence="3" type="ORF">CTAM01_00553</name>
</gene>
<evidence type="ECO:0000313" key="4">
    <source>
        <dbReference type="Proteomes" id="UP001227543"/>
    </source>
</evidence>
<dbReference type="EC" id="3.4.13.19" evidence="2"/>
<dbReference type="PROSITE" id="PS51365">
    <property type="entry name" value="RENAL_DIPEPTIDASE_2"/>
    <property type="match status" value="1"/>
</dbReference>
<dbReference type="Gene3D" id="3.20.20.140">
    <property type="entry name" value="Metal-dependent hydrolases"/>
    <property type="match status" value="1"/>
</dbReference>
<evidence type="ECO:0000256" key="2">
    <source>
        <dbReference type="RuleBase" id="RU341113"/>
    </source>
</evidence>
<keyword evidence="4" id="KW-1185">Reference proteome</keyword>
<comment type="caution">
    <text evidence="3">The sequence shown here is derived from an EMBL/GenBank/DDBJ whole genome shotgun (WGS) entry which is preliminary data.</text>
</comment>
<dbReference type="PANTHER" id="PTHR10443:SF12">
    <property type="entry name" value="DIPEPTIDASE"/>
    <property type="match status" value="1"/>
</dbReference>
<dbReference type="GeneID" id="85400842"/>
<keyword evidence="1 2" id="KW-0224">Dipeptidase</keyword>
<proteinExistence type="inferred from homology"/>
<reference evidence="3 4" key="1">
    <citation type="submission" date="2016-10" db="EMBL/GenBank/DDBJ databases">
        <title>The genome sequence of Colletotrichum fioriniae PJ7.</title>
        <authorList>
            <person name="Baroncelli R."/>
        </authorList>
    </citation>
    <scope>NUCLEOTIDE SEQUENCE [LARGE SCALE GENOMIC DNA]</scope>
    <source>
        <strain evidence="3 4">Tom-12</strain>
    </source>
</reference>
<comment type="catalytic activity">
    <reaction evidence="2">
        <text>an L-aminoacyl-L-amino acid + H2O = 2 an L-alpha-amino acid</text>
        <dbReference type="Rhea" id="RHEA:48940"/>
        <dbReference type="ChEBI" id="CHEBI:15377"/>
        <dbReference type="ChEBI" id="CHEBI:59869"/>
        <dbReference type="ChEBI" id="CHEBI:77460"/>
        <dbReference type="EC" id="3.4.13.19"/>
    </reaction>
</comment>
<name>A0ABQ9RUY8_9PEZI</name>
<evidence type="ECO:0000256" key="1">
    <source>
        <dbReference type="ARBA" id="ARBA00022997"/>
    </source>
</evidence>
<dbReference type="InterPro" id="IPR032466">
    <property type="entry name" value="Metal_Hydrolase"/>
</dbReference>
<comment type="similarity">
    <text evidence="2">Belongs to the metallo-dependent hydrolases superfamily. Peptidase M19 family.</text>
</comment>
<protein>
    <recommendedName>
        <fullName evidence="2">Dipeptidase</fullName>
        <ecNumber evidence="2">3.4.13.19</ecNumber>
    </recommendedName>
</protein>
<dbReference type="InterPro" id="IPR008257">
    <property type="entry name" value="Pept_M19"/>
</dbReference>
<keyword evidence="2" id="KW-0862">Zinc</keyword>
<keyword evidence="2" id="KW-0378">Hydrolase</keyword>
<keyword evidence="2" id="KW-0479">Metal-binding</keyword>
<organism evidence="3 4">
    <name type="scientific">Colletotrichum tamarilloi</name>
    <dbReference type="NCBI Taxonomy" id="1209934"/>
    <lineage>
        <taxon>Eukaryota</taxon>
        <taxon>Fungi</taxon>
        <taxon>Dikarya</taxon>
        <taxon>Ascomycota</taxon>
        <taxon>Pezizomycotina</taxon>
        <taxon>Sordariomycetes</taxon>
        <taxon>Hypocreomycetidae</taxon>
        <taxon>Glomerellales</taxon>
        <taxon>Glomerellaceae</taxon>
        <taxon>Colletotrichum</taxon>
        <taxon>Colletotrichum acutatum species complex</taxon>
    </lineage>
</organism>
<dbReference type="SUPFAM" id="SSF51556">
    <property type="entry name" value="Metallo-dependent hydrolases"/>
    <property type="match status" value="1"/>
</dbReference>
<evidence type="ECO:0000313" key="3">
    <source>
        <dbReference type="EMBL" id="KAK1513157.1"/>
    </source>
</evidence>
<keyword evidence="2" id="KW-0482">Metalloprotease</keyword>
<dbReference type="PANTHER" id="PTHR10443">
    <property type="entry name" value="MICROSOMAL DIPEPTIDASE"/>
    <property type="match status" value="1"/>
</dbReference>
<dbReference type="RefSeq" id="XP_060389230.1">
    <property type="nucleotide sequence ID" value="XM_060516604.1"/>
</dbReference>
<keyword evidence="2" id="KW-0645">Protease</keyword>
<dbReference type="Pfam" id="PF01244">
    <property type="entry name" value="Peptidase_M19"/>
    <property type="match status" value="1"/>
</dbReference>
<comment type="cofactor">
    <cofactor evidence="2">
        <name>Zn(2+)</name>
        <dbReference type="ChEBI" id="CHEBI:29105"/>
    </cofactor>
</comment>
<sequence>MASSDHPYQKLDIDERVKRVLLRTPLIDGHNDLPQQPRACFHGKIHNNPKFDFANGFERGMTDIPRLREGAVGGQFWSICVPCLRSAENFSTAEYSDMARDAIEQIDMTLRLVESYPETFELVNGPNDVKKIYESGRIACSIGIEGIGIIRAFYRLGVRYCTFTHVCNNAFADSSTSKVGAVHGGLSKLGRAALIEMNRLEDCAKQVLEQTRAPIMFSHSNVKGVFDCPRNVPDHILDMVPANGGIVMVTFVPEHVTTRRRDAKMDMVLDHLFYIAERIGWDHVGLGSDFDGIASVIPGLEDVKCYPRLLKAILDRGATEEQLAKVAGENILRVWRGVEKVRDEMKAEGVLPVEDVWEDRTWWRYDGYYQMPDPDPEDKLGLDWYGVPPPDEGLYLDDK</sequence>
<accession>A0ABQ9RUY8</accession>
<dbReference type="Proteomes" id="UP001227543">
    <property type="component" value="Unassembled WGS sequence"/>
</dbReference>
<dbReference type="EMBL" id="MLFU01000001">
    <property type="protein sequence ID" value="KAK1513157.1"/>
    <property type="molecule type" value="Genomic_DNA"/>
</dbReference>